<keyword evidence="11" id="KW-0677">Repeat</keyword>
<dbReference type="NCBIfam" id="TIGR00782">
    <property type="entry name" value="ccoP"/>
    <property type="match status" value="1"/>
</dbReference>
<evidence type="ECO:0000256" key="19">
    <source>
        <dbReference type="PIRNR" id="PIRNR000006"/>
    </source>
</evidence>
<evidence type="ECO:0000256" key="23">
    <source>
        <dbReference type="SAM" id="Phobius"/>
    </source>
</evidence>
<keyword evidence="9 23" id="KW-0812">Transmembrane</keyword>
<evidence type="ECO:0000256" key="2">
    <source>
        <dbReference type="ARBA" id="ARBA00004673"/>
    </source>
</evidence>
<comment type="pathway">
    <text evidence="2 19">Energy metabolism; oxidative phosphorylation.</text>
</comment>
<feature type="binding site" description="covalent" evidence="21">
    <location>
        <position position="205"/>
    </location>
    <ligand>
        <name>heme c</name>
        <dbReference type="ChEBI" id="CHEBI:61717"/>
        <label>2</label>
    </ligand>
</feature>
<comment type="caution">
    <text evidence="25">The sequence shown here is derived from an EMBL/GenBank/DDBJ whole genome shotgun (WGS) entry which is preliminary data.</text>
</comment>
<keyword evidence="7 19" id="KW-0349">Heme</keyword>
<keyword evidence="17 19" id="KW-0406">Ion transport</keyword>
<organism evidence="25 26">
    <name type="scientific">Methylophaga thiooxydans</name>
    <dbReference type="NCBI Taxonomy" id="392484"/>
    <lineage>
        <taxon>Bacteria</taxon>
        <taxon>Pseudomonadati</taxon>
        <taxon>Pseudomonadota</taxon>
        <taxon>Gammaproteobacteria</taxon>
        <taxon>Thiotrichales</taxon>
        <taxon>Piscirickettsiaceae</taxon>
        <taxon>Methylophaga</taxon>
    </lineage>
</organism>
<dbReference type="GO" id="GO:0046872">
    <property type="term" value="F:metal ion binding"/>
    <property type="evidence" value="ECO:0007669"/>
    <property type="project" value="UniProtKB-KW"/>
</dbReference>
<protein>
    <recommendedName>
        <fullName evidence="19">Cbb3-type cytochrome c oxidase subunit</fullName>
    </recommendedName>
</protein>
<keyword evidence="4 19" id="KW-0813">Transport</keyword>
<evidence type="ECO:0000256" key="6">
    <source>
        <dbReference type="ARBA" id="ARBA00022519"/>
    </source>
</evidence>
<keyword evidence="18 19" id="KW-0472">Membrane</keyword>
<evidence type="ECO:0000256" key="21">
    <source>
        <dbReference type="PIRSR" id="PIRSR000006-2"/>
    </source>
</evidence>
<feature type="binding site" description="axial binding residue" evidence="20">
    <location>
        <position position="209"/>
    </location>
    <ligand>
        <name>heme c</name>
        <dbReference type="ChEBI" id="CHEBI:61717"/>
        <label>2</label>
    </ligand>
    <ligandPart>
        <name>Fe</name>
        <dbReference type="ChEBI" id="CHEBI:18248"/>
    </ligandPart>
</feature>
<dbReference type="GO" id="GO:0009055">
    <property type="term" value="F:electron transfer activity"/>
    <property type="evidence" value="ECO:0007669"/>
    <property type="project" value="InterPro"/>
</dbReference>
<evidence type="ECO:0000256" key="20">
    <source>
        <dbReference type="PIRSR" id="PIRSR000006-1"/>
    </source>
</evidence>
<evidence type="ECO:0000256" key="9">
    <source>
        <dbReference type="ARBA" id="ARBA00022692"/>
    </source>
</evidence>
<keyword evidence="5 19" id="KW-1003">Cell membrane</keyword>
<comment type="subcellular location">
    <subcellularLocation>
        <location evidence="1 19">Cell inner membrane</location>
    </subcellularLocation>
</comment>
<dbReference type="PIRSF" id="PIRSF000006">
    <property type="entry name" value="Cbb3-Cox_fixP"/>
    <property type="match status" value="1"/>
</dbReference>
<evidence type="ECO:0000256" key="12">
    <source>
        <dbReference type="ARBA" id="ARBA00022781"/>
    </source>
</evidence>
<dbReference type="GO" id="GO:0005886">
    <property type="term" value="C:plasma membrane"/>
    <property type="evidence" value="ECO:0007669"/>
    <property type="project" value="UniProtKB-SubCell"/>
</dbReference>
<keyword evidence="8 19" id="KW-0679">Respiratory chain</keyword>
<keyword evidence="14 23" id="KW-1133">Transmembrane helix</keyword>
<feature type="domain" description="Cytochrome c" evidence="24">
    <location>
        <begin position="191"/>
        <end position="305"/>
    </location>
</feature>
<feature type="binding site" description="covalent" evidence="21">
    <location>
        <position position="208"/>
    </location>
    <ligand>
        <name>heme c</name>
        <dbReference type="ChEBI" id="CHEBI:61717"/>
        <label>2</label>
    </ligand>
</feature>
<keyword evidence="10 19" id="KW-0479">Metal-binding</keyword>
<evidence type="ECO:0000256" key="7">
    <source>
        <dbReference type="ARBA" id="ARBA00022617"/>
    </source>
</evidence>
<feature type="binding site" description="covalent" evidence="21">
    <location>
        <position position="123"/>
    </location>
    <ligand>
        <name>heme c</name>
        <dbReference type="ChEBI" id="CHEBI:61717"/>
        <label>1</label>
    </ligand>
</feature>
<evidence type="ECO:0000256" key="10">
    <source>
        <dbReference type="ARBA" id="ARBA00022723"/>
    </source>
</evidence>
<feature type="transmembrane region" description="Helical" evidence="23">
    <location>
        <begin position="35"/>
        <end position="53"/>
    </location>
</feature>
<comment type="similarity">
    <text evidence="3 19">Belongs to the CcoP / FixP family.</text>
</comment>
<evidence type="ECO:0000256" key="14">
    <source>
        <dbReference type="ARBA" id="ARBA00022989"/>
    </source>
</evidence>
<feature type="domain" description="Cytochrome c" evidence="24">
    <location>
        <begin position="105"/>
        <end position="188"/>
    </location>
</feature>
<dbReference type="UniPathway" id="UPA00705"/>
<dbReference type="Gene3D" id="6.10.280.130">
    <property type="match status" value="1"/>
</dbReference>
<dbReference type="EMBL" id="JRQD01000004">
    <property type="protein sequence ID" value="KGM06378.1"/>
    <property type="molecule type" value="Genomic_DNA"/>
</dbReference>
<keyword evidence="16 19" id="KW-0408">Iron</keyword>
<dbReference type="Pfam" id="PF00034">
    <property type="entry name" value="Cytochrom_C"/>
    <property type="match status" value="1"/>
</dbReference>
<reference evidence="25 26" key="1">
    <citation type="submission" date="2014-09" db="EMBL/GenBank/DDBJ databases">
        <authorList>
            <person name="Grob C."/>
            <person name="Taubert M."/>
            <person name="Howat A.M."/>
            <person name="Burns O.J."/>
            <person name="Dixon J.L."/>
            <person name="Chen Y."/>
            <person name="Murrell J.C."/>
        </authorList>
    </citation>
    <scope>NUCLEOTIDE SEQUENCE [LARGE SCALE GENOMIC DNA]</scope>
    <source>
        <strain evidence="25">L4</strain>
    </source>
</reference>
<dbReference type="STRING" id="392484.LP43_1598"/>
<dbReference type="InterPro" id="IPR036909">
    <property type="entry name" value="Cyt_c-like_dom_sf"/>
</dbReference>
<evidence type="ECO:0000256" key="17">
    <source>
        <dbReference type="ARBA" id="ARBA00023065"/>
    </source>
</evidence>
<evidence type="ECO:0000256" key="18">
    <source>
        <dbReference type="ARBA" id="ARBA00023136"/>
    </source>
</evidence>
<keyword evidence="13 19" id="KW-0249">Electron transport</keyword>
<feature type="region of interest" description="Disordered" evidence="22">
    <location>
        <begin position="1"/>
        <end position="20"/>
    </location>
</feature>
<dbReference type="InterPro" id="IPR009056">
    <property type="entry name" value="Cyt_c-like_dom"/>
</dbReference>
<evidence type="ECO:0000256" key="3">
    <source>
        <dbReference type="ARBA" id="ARBA00006113"/>
    </source>
</evidence>
<dbReference type="PANTHER" id="PTHR33751">
    <property type="entry name" value="CBB3-TYPE CYTOCHROME C OXIDASE SUBUNIT FIXP"/>
    <property type="match status" value="1"/>
</dbReference>
<proteinExistence type="inferred from homology"/>
<comment type="cofactor">
    <cofactor evidence="19 21">
        <name>heme c</name>
        <dbReference type="ChEBI" id="CHEBI:61717"/>
    </cofactor>
    <text evidence="19 21">Binds 2 heme C groups per subunit.</text>
</comment>
<evidence type="ECO:0000256" key="1">
    <source>
        <dbReference type="ARBA" id="ARBA00004533"/>
    </source>
</evidence>
<dbReference type="InterPro" id="IPR032858">
    <property type="entry name" value="CcoP_N"/>
</dbReference>
<evidence type="ECO:0000313" key="25">
    <source>
        <dbReference type="EMBL" id="KGM06378.1"/>
    </source>
</evidence>
<feature type="binding site" description="covalent" evidence="21">
    <location>
        <position position="120"/>
    </location>
    <ligand>
        <name>heme c</name>
        <dbReference type="ChEBI" id="CHEBI:61717"/>
        <label>1</label>
    </ligand>
</feature>
<feature type="binding site" description="axial binding residue" evidence="20">
    <location>
        <position position="165"/>
    </location>
    <ligand>
        <name>heme c</name>
        <dbReference type="ChEBI" id="CHEBI:61717"/>
        <label>2</label>
    </ligand>
    <ligandPart>
        <name>Fe</name>
        <dbReference type="ChEBI" id="CHEBI:18248"/>
    </ligandPart>
</feature>
<dbReference type="GO" id="GO:0016491">
    <property type="term" value="F:oxidoreductase activity"/>
    <property type="evidence" value="ECO:0007669"/>
    <property type="project" value="UniProtKB-KW"/>
</dbReference>
<dbReference type="GO" id="GO:0020037">
    <property type="term" value="F:heme binding"/>
    <property type="evidence" value="ECO:0007669"/>
    <property type="project" value="InterPro"/>
</dbReference>
<dbReference type="Pfam" id="PF13442">
    <property type="entry name" value="Cytochrome_CBB3"/>
    <property type="match status" value="1"/>
</dbReference>
<accession>A0A0A0BCS8</accession>
<dbReference type="InterPro" id="IPR004678">
    <property type="entry name" value="Cyt_c_oxidase_cbb3_su3"/>
</dbReference>
<comment type="function">
    <text evidence="19">C-type cytochrome. Part of the cbb3-type cytochrome c oxidase complex.</text>
</comment>
<keyword evidence="15 19" id="KW-0560">Oxidoreductase</keyword>
<evidence type="ECO:0000256" key="4">
    <source>
        <dbReference type="ARBA" id="ARBA00022448"/>
    </source>
</evidence>
<gene>
    <name evidence="25" type="primary">ccoP</name>
    <name evidence="25" type="ORF">LP43_1598</name>
</gene>
<dbReference type="GO" id="GO:1902600">
    <property type="term" value="P:proton transmembrane transport"/>
    <property type="evidence" value="ECO:0007669"/>
    <property type="project" value="UniProtKB-KW"/>
</dbReference>
<evidence type="ECO:0000313" key="26">
    <source>
        <dbReference type="Proteomes" id="UP000029999"/>
    </source>
</evidence>
<feature type="binding site" description="axial binding residue" evidence="20">
    <location>
        <position position="259"/>
    </location>
    <ligand>
        <name>heme c</name>
        <dbReference type="ChEBI" id="CHEBI:61717"/>
        <label>1</label>
    </ligand>
    <ligandPart>
        <name>Fe</name>
        <dbReference type="ChEBI" id="CHEBI:18248"/>
    </ligandPart>
</feature>
<evidence type="ECO:0000256" key="15">
    <source>
        <dbReference type="ARBA" id="ARBA00023002"/>
    </source>
</evidence>
<dbReference type="InterPro" id="IPR050597">
    <property type="entry name" value="Cytochrome_c_Oxidase_Subunit"/>
</dbReference>
<dbReference type="PROSITE" id="PS51007">
    <property type="entry name" value="CYTC"/>
    <property type="match status" value="2"/>
</dbReference>
<evidence type="ECO:0000256" key="13">
    <source>
        <dbReference type="ARBA" id="ARBA00022982"/>
    </source>
</evidence>
<sequence length="311" mass="34315">MADNKKNPNDVPDTGHEWDGIRELENEPPRWWTNALYLSGLLVLVYFILYPSLPLINDSTKGLLGWTQINEYKENLAKVQEKRAPFEEKLAAMTAEEILADPEMRNYAVGSSKVLYGDNCAACHGTGGIPAAGSGYPILADDDWLYGGDVNTIVATLAQGRQGMMMSHAKTLKSEEVDGLVQFVMNAAEGKATEAGWKLFNEKGCVGCHGADGKGIQQLGSANLTDQIWRFSGEEAEIRHTILHGVNDPSDPQTRIAVMPSWNEKLAVKLEALQWEEEPEYDGTETERLTETEIKKLAVYVHQFGGGETLE</sequence>
<comment type="subunit">
    <text evidence="19">Component of the cbb3-type cytochrome c oxidase.</text>
</comment>
<evidence type="ECO:0000256" key="16">
    <source>
        <dbReference type="ARBA" id="ARBA00023004"/>
    </source>
</evidence>
<keyword evidence="12 19" id="KW-0375">Hydrogen ion transport</keyword>
<dbReference type="InterPro" id="IPR038414">
    <property type="entry name" value="CcoP_N_sf"/>
</dbReference>
<dbReference type="GO" id="GO:0006119">
    <property type="term" value="P:oxidative phosphorylation"/>
    <property type="evidence" value="ECO:0007669"/>
    <property type="project" value="UniProtKB-UniPathway"/>
</dbReference>
<name>A0A0A0BCS8_9GAMM</name>
<keyword evidence="6 19" id="KW-0997">Cell inner membrane</keyword>
<dbReference type="Pfam" id="PF14715">
    <property type="entry name" value="FixP_N"/>
    <property type="match status" value="1"/>
</dbReference>
<dbReference type="SUPFAM" id="SSF46626">
    <property type="entry name" value="Cytochrome c"/>
    <property type="match status" value="2"/>
</dbReference>
<dbReference type="AlphaFoldDB" id="A0A0A0BCS8"/>
<evidence type="ECO:0000259" key="24">
    <source>
        <dbReference type="PROSITE" id="PS51007"/>
    </source>
</evidence>
<evidence type="ECO:0000256" key="11">
    <source>
        <dbReference type="ARBA" id="ARBA00022737"/>
    </source>
</evidence>
<evidence type="ECO:0000256" key="22">
    <source>
        <dbReference type="SAM" id="MobiDB-lite"/>
    </source>
</evidence>
<evidence type="ECO:0000256" key="8">
    <source>
        <dbReference type="ARBA" id="ARBA00022660"/>
    </source>
</evidence>
<dbReference type="Gene3D" id="1.10.760.10">
    <property type="entry name" value="Cytochrome c-like domain"/>
    <property type="match status" value="2"/>
</dbReference>
<dbReference type="PANTHER" id="PTHR33751:SF1">
    <property type="entry name" value="CBB3-TYPE CYTOCHROME C OXIDASE SUBUNIT FIXP"/>
    <property type="match status" value="1"/>
</dbReference>
<dbReference type="Proteomes" id="UP000029999">
    <property type="component" value="Unassembled WGS sequence"/>
</dbReference>
<feature type="binding site" description="axial binding residue" evidence="20">
    <location>
        <position position="124"/>
    </location>
    <ligand>
        <name>heme c</name>
        <dbReference type="ChEBI" id="CHEBI:61717"/>
        <label>1</label>
    </ligand>
    <ligandPart>
        <name>Fe</name>
        <dbReference type="ChEBI" id="CHEBI:18248"/>
    </ligandPart>
</feature>
<dbReference type="RefSeq" id="WP_036314078.1">
    <property type="nucleotide sequence ID" value="NZ_JRQD01000004.1"/>
</dbReference>
<evidence type="ECO:0000256" key="5">
    <source>
        <dbReference type="ARBA" id="ARBA00022475"/>
    </source>
</evidence>